<keyword evidence="3" id="KW-1185">Reference proteome</keyword>
<evidence type="ECO:0000313" key="2">
    <source>
        <dbReference type="EMBL" id="GAA2548706.1"/>
    </source>
</evidence>
<organism evidence="2 3">
    <name type="scientific">Streptomyces levis</name>
    <dbReference type="NCBI Taxonomy" id="285566"/>
    <lineage>
        <taxon>Bacteria</taxon>
        <taxon>Bacillati</taxon>
        <taxon>Actinomycetota</taxon>
        <taxon>Actinomycetes</taxon>
        <taxon>Kitasatosporales</taxon>
        <taxon>Streptomycetaceae</taxon>
        <taxon>Streptomyces</taxon>
    </lineage>
</organism>
<reference evidence="2 3" key="1">
    <citation type="journal article" date="2019" name="Int. J. Syst. Evol. Microbiol.">
        <title>The Global Catalogue of Microorganisms (GCM) 10K type strain sequencing project: providing services to taxonomists for standard genome sequencing and annotation.</title>
        <authorList>
            <consortium name="The Broad Institute Genomics Platform"/>
            <consortium name="The Broad Institute Genome Sequencing Center for Infectious Disease"/>
            <person name="Wu L."/>
            <person name="Ma J."/>
        </authorList>
    </citation>
    <scope>NUCLEOTIDE SEQUENCE [LARGE SCALE GENOMIC DNA]</scope>
    <source>
        <strain evidence="2 3">JCM 6924</strain>
    </source>
</reference>
<protein>
    <submittedName>
        <fullName evidence="2">DUF3618 domain-containing protein</fullName>
    </submittedName>
</protein>
<evidence type="ECO:0000313" key="3">
    <source>
        <dbReference type="Proteomes" id="UP001501095"/>
    </source>
</evidence>
<sequence>MGTAPDRIRADIESTRERLSEDVSRLADRARPRQVVRRRTRRARGALHGVRERVMGSTAEITGQTADRGRQAARSVQDTTGQAAGKVGDTARQAAGQAGETVRQAPEQVMRQTEGNPLAAGLIAFGAGLLTASLLPTSRAEEQAAGRAGQAVEPVKQAALESAQQLKDDAAQAGSQAVQEVKDTAAEAARTTKDAAAEQAGQVTDQARRSAQTTAEEARGQTGGT</sequence>
<feature type="region of interest" description="Disordered" evidence="1">
    <location>
        <begin position="1"/>
        <end position="25"/>
    </location>
</feature>
<dbReference type="InterPro" id="IPR022062">
    <property type="entry name" value="DUF3618"/>
</dbReference>
<name>A0ABN3P0V3_9ACTN</name>
<accession>A0ABN3P0V3</accession>
<dbReference type="EMBL" id="BAAATM010000018">
    <property type="protein sequence ID" value="GAA2548706.1"/>
    <property type="molecule type" value="Genomic_DNA"/>
</dbReference>
<comment type="caution">
    <text evidence="2">The sequence shown here is derived from an EMBL/GenBank/DDBJ whole genome shotgun (WGS) entry which is preliminary data.</text>
</comment>
<gene>
    <name evidence="2" type="ORF">GCM10010423_55780</name>
</gene>
<feature type="compositionally biased region" description="Polar residues" evidence="1">
    <location>
        <begin position="201"/>
        <end position="215"/>
    </location>
</feature>
<dbReference type="PANTHER" id="PTHR47372">
    <property type="entry name" value="DAUER UP-REGULATED-RELATED"/>
    <property type="match status" value="1"/>
</dbReference>
<feature type="region of interest" description="Disordered" evidence="1">
    <location>
        <begin position="55"/>
        <end position="105"/>
    </location>
</feature>
<feature type="region of interest" description="Disordered" evidence="1">
    <location>
        <begin position="162"/>
        <end position="225"/>
    </location>
</feature>
<proteinExistence type="predicted"/>
<feature type="compositionally biased region" description="Basic and acidic residues" evidence="1">
    <location>
        <begin position="180"/>
        <end position="196"/>
    </location>
</feature>
<dbReference type="PANTHER" id="PTHR47372:SF11">
    <property type="entry name" value="RE19971P"/>
    <property type="match status" value="1"/>
</dbReference>
<evidence type="ECO:0000256" key="1">
    <source>
        <dbReference type="SAM" id="MobiDB-lite"/>
    </source>
</evidence>
<dbReference type="Proteomes" id="UP001501095">
    <property type="component" value="Unassembled WGS sequence"/>
</dbReference>
<dbReference type="Pfam" id="PF12277">
    <property type="entry name" value="DUF3618"/>
    <property type="match status" value="1"/>
</dbReference>
<dbReference type="RefSeq" id="WP_344541387.1">
    <property type="nucleotide sequence ID" value="NZ_BAAATM010000018.1"/>
</dbReference>